<keyword evidence="5" id="KW-1185">Reference proteome</keyword>
<protein>
    <submittedName>
        <fullName evidence="4">Uncharacterized protein</fullName>
    </submittedName>
</protein>
<keyword evidence="3" id="KW-0687">Ribonucleoprotein</keyword>
<proteinExistence type="inferred from homology"/>
<dbReference type="Proteomes" id="UP000694425">
    <property type="component" value="Unplaced"/>
</dbReference>
<reference evidence="4" key="2">
    <citation type="submission" date="2025-09" db="UniProtKB">
        <authorList>
            <consortium name="Ensembl"/>
        </authorList>
    </citation>
    <scope>IDENTIFICATION</scope>
</reference>
<reference evidence="4" key="1">
    <citation type="submission" date="2025-08" db="UniProtKB">
        <authorList>
            <consortium name="Ensembl"/>
        </authorList>
    </citation>
    <scope>IDENTIFICATION</scope>
</reference>
<evidence type="ECO:0000313" key="4">
    <source>
        <dbReference type="Ensembl" id="ENSNVIP00000012650.1"/>
    </source>
</evidence>
<dbReference type="GO" id="GO:0006412">
    <property type="term" value="P:translation"/>
    <property type="evidence" value="ECO:0007669"/>
    <property type="project" value="InterPro"/>
</dbReference>
<keyword evidence="2" id="KW-0689">Ribosomal protein</keyword>
<dbReference type="GO" id="GO:1990904">
    <property type="term" value="C:ribonucleoprotein complex"/>
    <property type="evidence" value="ECO:0007669"/>
    <property type="project" value="UniProtKB-KW"/>
</dbReference>
<organism evidence="4 5">
    <name type="scientific">Neovison vison</name>
    <name type="common">American mink</name>
    <name type="synonym">Mustela vison</name>
    <dbReference type="NCBI Taxonomy" id="452646"/>
    <lineage>
        <taxon>Eukaryota</taxon>
        <taxon>Metazoa</taxon>
        <taxon>Chordata</taxon>
        <taxon>Craniata</taxon>
        <taxon>Vertebrata</taxon>
        <taxon>Euteleostomi</taxon>
        <taxon>Mammalia</taxon>
        <taxon>Eutheria</taxon>
        <taxon>Laurasiatheria</taxon>
        <taxon>Carnivora</taxon>
        <taxon>Caniformia</taxon>
        <taxon>Musteloidea</taxon>
        <taxon>Mustelidae</taxon>
        <taxon>Mustelinae</taxon>
        <taxon>Neogale</taxon>
    </lineage>
</organism>
<comment type="similarity">
    <text evidence="1">Belongs to the eukaryotic ribosomal protein eL22 family.</text>
</comment>
<sequence>LSPQGDNKGGKKGVLKFTLECTHPIEDGILDAANCKHFLQETIRCGSVCSVVSHYFTLKRLSFIWCFSQRISYTTTATPN</sequence>
<dbReference type="Pfam" id="PF01776">
    <property type="entry name" value="Ribosomal_L22e"/>
    <property type="match status" value="1"/>
</dbReference>
<dbReference type="Gene3D" id="3.30.1360.210">
    <property type="match status" value="1"/>
</dbReference>
<dbReference type="Ensembl" id="ENSNVIT00000014847.1">
    <property type="protein sequence ID" value="ENSNVIP00000012650.1"/>
    <property type="gene ID" value="ENSNVIG00000010038.1"/>
</dbReference>
<evidence type="ECO:0000256" key="1">
    <source>
        <dbReference type="ARBA" id="ARBA00007817"/>
    </source>
</evidence>
<dbReference type="GO" id="GO:0005840">
    <property type="term" value="C:ribosome"/>
    <property type="evidence" value="ECO:0007669"/>
    <property type="project" value="UniProtKB-KW"/>
</dbReference>
<evidence type="ECO:0000256" key="2">
    <source>
        <dbReference type="ARBA" id="ARBA00022980"/>
    </source>
</evidence>
<evidence type="ECO:0000313" key="5">
    <source>
        <dbReference type="Proteomes" id="UP000694425"/>
    </source>
</evidence>
<dbReference type="AlphaFoldDB" id="A0A8C7AX28"/>
<name>A0A8C7AX28_NEOVI</name>
<accession>A0A8C7AX28</accession>
<dbReference type="InterPro" id="IPR038526">
    <property type="entry name" value="Ribosomal_eL22_sf"/>
</dbReference>
<dbReference type="InterPro" id="IPR002671">
    <property type="entry name" value="Ribosomal_eL22"/>
</dbReference>
<evidence type="ECO:0000256" key="3">
    <source>
        <dbReference type="ARBA" id="ARBA00023274"/>
    </source>
</evidence>
<dbReference type="GO" id="GO:0003735">
    <property type="term" value="F:structural constituent of ribosome"/>
    <property type="evidence" value="ECO:0007669"/>
    <property type="project" value="InterPro"/>
</dbReference>